<feature type="region of interest" description="Disordered" evidence="5">
    <location>
        <begin position="216"/>
        <end position="249"/>
    </location>
</feature>
<feature type="repeat" description="WD" evidence="3">
    <location>
        <begin position="467"/>
        <end position="501"/>
    </location>
</feature>
<feature type="compositionally biased region" description="Acidic residues" evidence="5">
    <location>
        <begin position="1"/>
        <end position="36"/>
    </location>
</feature>
<proteinExistence type="predicted"/>
<evidence type="ECO:0000256" key="3">
    <source>
        <dbReference type="PROSITE-ProRule" id="PRU00221"/>
    </source>
</evidence>
<dbReference type="Gene3D" id="2.130.10.10">
    <property type="entry name" value="YVTN repeat-like/Quinoprotein amine dehydrogenase"/>
    <property type="match status" value="2"/>
</dbReference>
<dbReference type="PROSITE" id="PS50294">
    <property type="entry name" value="WD_REPEATS_REGION"/>
    <property type="match status" value="6"/>
</dbReference>
<feature type="region of interest" description="Disordered" evidence="5">
    <location>
        <begin position="1"/>
        <end position="57"/>
    </location>
</feature>
<feature type="repeat" description="WD" evidence="3">
    <location>
        <begin position="341"/>
        <end position="382"/>
    </location>
</feature>
<dbReference type="CDD" id="cd00200">
    <property type="entry name" value="WD40"/>
    <property type="match status" value="1"/>
</dbReference>
<protein>
    <submittedName>
        <fullName evidence="6">Uncharacterized protein</fullName>
    </submittedName>
</protein>
<feature type="repeat" description="WD" evidence="3">
    <location>
        <begin position="299"/>
        <end position="340"/>
    </location>
</feature>
<dbReference type="PROSITE" id="PS50082">
    <property type="entry name" value="WD_REPEATS_2"/>
    <property type="match status" value="6"/>
</dbReference>
<evidence type="ECO:0000256" key="5">
    <source>
        <dbReference type="SAM" id="MobiDB-lite"/>
    </source>
</evidence>
<reference evidence="6" key="1">
    <citation type="submission" date="2021-01" db="EMBL/GenBank/DDBJ databases">
        <authorList>
            <person name="Corre E."/>
            <person name="Pelletier E."/>
            <person name="Niang G."/>
            <person name="Scheremetjew M."/>
            <person name="Finn R."/>
            <person name="Kale V."/>
            <person name="Holt S."/>
            <person name="Cochrane G."/>
            <person name="Meng A."/>
            <person name="Brown T."/>
            <person name="Cohen L."/>
        </authorList>
    </citation>
    <scope>NUCLEOTIDE SEQUENCE</scope>
    <source>
        <strain evidence="6">CCMP 2712</strain>
    </source>
</reference>
<accession>A0A7S4KPH4</accession>
<dbReference type="AlphaFoldDB" id="A0A7S4KPH4"/>
<evidence type="ECO:0000256" key="4">
    <source>
        <dbReference type="SAM" id="Coils"/>
    </source>
</evidence>
<keyword evidence="4" id="KW-0175">Coiled coil</keyword>
<gene>
    <name evidence="6" type="ORF">GTHE00462_LOCUS15957</name>
</gene>
<dbReference type="PANTHER" id="PTHR14604:SF3">
    <property type="entry name" value="SPERM-ASSOCIATED ANTIGEN 16 PROTEIN"/>
    <property type="match status" value="1"/>
</dbReference>
<evidence type="ECO:0000256" key="2">
    <source>
        <dbReference type="ARBA" id="ARBA00022737"/>
    </source>
</evidence>
<keyword evidence="2" id="KW-0677">Repeat</keyword>
<evidence type="ECO:0000313" key="6">
    <source>
        <dbReference type="EMBL" id="CAE2300977.1"/>
    </source>
</evidence>
<feature type="repeat" description="WD" evidence="3">
    <location>
        <begin position="425"/>
        <end position="466"/>
    </location>
</feature>
<feature type="compositionally biased region" description="Basic and acidic residues" evidence="5">
    <location>
        <begin position="48"/>
        <end position="57"/>
    </location>
</feature>
<dbReference type="EMBL" id="HBKN01020292">
    <property type="protein sequence ID" value="CAE2300977.1"/>
    <property type="molecule type" value="Transcribed_RNA"/>
</dbReference>
<feature type="coiled-coil region" evidence="4">
    <location>
        <begin position="107"/>
        <end position="141"/>
    </location>
</feature>
<name>A0A7S4KPH4_GUITH</name>
<dbReference type="InterPro" id="IPR050995">
    <property type="entry name" value="WD-F-box_domain-protein"/>
</dbReference>
<dbReference type="PRINTS" id="PR00320">
    <property type="entry name" value="GPROTEINBRPT"/>
</dbReference>
<dbReference type="PANTHER" id="PTHR14604">
    <property type="entry name" value="WD40 REPEAT PF20"/>
    <property type="match status" value="1"/>
</dbReference>
<dbReference type="InterPro" id="IPR036322">
    <property type="entry name" value="WD40_repeat_dom_sf"/>
</dbReference>
<feature type="compositionally biased region" description="Polar residues" evidence="5">
    <location>
        <begin position="216"/>
        <end position="238"/>
    </location>
</feature>
<feature type="repeat" description="WD" evidence="3">
    <location>
        <begin position="383"/>
        <end position="424"/>
    </location>
</feature>
<feature type="repeat" description="WD" evidence="3">
    <location>
        <begin position="551"/>
        <end position="583"/>
    </location>
</feature>
<dbReference type="PROSITE" id="PS00678">
    <property type="entry name" value="WD_REPEATS_1"/>
    <property type="match status" value="4"/>
</dbReference>
<keyword evidence="1 3" id="KW-0853">WD repeat</keyword>
<dbReference type="Pfam" id="PF00400">
    <property type="entry name" value="WD40"/>
    <property type="match status" value="6"/>
</dbReference>
<dbReference type="InterPro" id="IPR015943">
    <property type="entry name" value="WD40/YVTN_repeat-like_dom_sf"/>
</dbReference>
<dbReference type="SUPFAM" id="SSF50978">
    <property type="entry name" value="WD40 repeat-like"/>
    <property type="match status" value="1"/>
</dbReference>
<evidence type="ECO:0000256" key="1">
    <source>
        <dbReference type="ARBA" id="ARBA00022574"/>
    </source>
</evidence>
<sequence>MASEEDLSIDSEDDFEYEEVDIEPEAEEVEEEEDLESALMRVRLQQTEQRESKEPKPLVGKRAELVDDFIRNYLLKMKMTKTLDCFQTEWYEKTTAGELTPEDVSIVADVYQRNQELDNQVKALRAELDKAKEIAHKARSTWDKFRKERDFHRMNHRRVVQEKSKLVNDLRRLRAHLATYEPTLKGLEEKYQIAMKEKAMAKLQSDRLQTRVDTLESQVRQTQMTSVKGTLEQSSSLPPQEKSKSTTQVREATVINKKTTQPAFSTDTSLLAFQDRENPYLNLSFDPQRADKYELRKTYKAHIAPISAVALHPKKNIIATASDDHTWKMWSVPGGELVLTGEGHKSWVSDIDFHPKAAQLATSSGDGTVKLWDFSKSKCLSTFTEHSQAVWGCAYHDSGDFLASCSMDHTAKLWDIRKGKCRLTLRGHVDSINAIIFQPFSNNICTCSGDKTVSLWDARTGLCIQTFYGHLNSCNHVAFNLRGDTIASSDADGGVRLWDVRMVQERLQVNAGPSAANKIAIDRSGTIMAVTSDDHSIKIYSTEDGSFLSTLDGHEEAVQAVLFEPNGQMLITAGSDNTLRIWS</sequence>
<dbReference type="SMART" id="SM00320">
    <property type="entry name" value="WD40"/>
    <property type="match status" value="7"/>
</dbReference>
<organism evidence="6">
    <name type="scientific">Guillardia theta</name>
    <name type="common">Cryptophyte</name>
    <name type="synonym">Cryptomonas phi</name>
    <dbReference type="NCBI Taxonomy" id="55529"/>
    <lineage>
        <taxon>Eukaryota</taxon>
        <taxon>Cryptophyceae</taxon>
        <taxon>Pyrenomonadales</taxon>
        <taxon>Geminigeraceae</taxon>
        <taxon>Guillardia</taxon>
    </lineage>
</organism>
<dbReference type="InterPro" id="IPR019775">
    <property type="entry name" value="WD40_repeat_CS"/>
</dbReference>
<dbReference type="InterPro" id="IPR001680">
    <property type="entry name" value="WD40_rpt"/>
</dbReference>
<dbReference type="InterPro" id="IPR020472">
    <property type="entry name" value="WD40_PAC1"/>
</dbReference>